<sequence length="459" mass="48991">MADDVDTDKNRFSFQHLQKFGWDPSKGLGSSNDGNPNHIKVAQKLDTGGIGVARAMKEGKEIGGAGEGLDAVLRRLKATGTGPIIFSDDDDESESKDEGSGKEASPAVSSEASSAVPIVAPEPRRIMASRNKYIKSKRLASQSPAAMAEILGIPLSALTASGSSTPVPTLHTAHTNTASALSGEPITAESGTSTPTSAETPIDDGRTLDQLTTAPISVYEYFRRKLAQKKAEREGLPVPELSYAPGEGYNDVPKDFEGKKIKFNVEEEEEDESAPMAHGIGPTSTSETLAPASETESRELSKEERKAAQKAAKVAEKEGKKAAKAEKKRKGGSSESVSDKKDKKRKREEEENVAAVADDRDAESKRSKKSKKADVEAAENSTTEKTKSLKGKEKASDDVTAILKTKESTSKKDKKRKTEDESSATELINADKPEKDKKSKKSVSGLQAVDLGDAATRAE</sequence>
<reference evidence="1" key="1">
    <citation type="submission" date="2023-04" db="EMBL/GenBank/DDBJ databases">
        <title>Draft Genome sequencing of Naganishia species isolated from polar environments using Oxford Nanopore Technology.</title>
        <authorList>
            <person name="Leo P."/>
            <person name="Venkateswaran K."/>
        </authorList>
    </citation>
    <scope>NUCLEOTIDE SEQUENCE</scope>
    <source>
        <strain evidence="1">MNA-CCFEE 5423</strain>
    </source>
</reference>
<evidence type="ECO:0000313" key="2">
    <source>
        <dbReference type="Proteomes" id="UP001227268"/>
    </source>
</evidence>
<dbReference type="EMBL" id="JASBWT010000004">
    <property type="protein sequence ID" value="KAJ9105246.1"/>
    <property type="molecule type" value="Genomic_DNA"/>
</dbReference>
<comment type="caution">
    <text evidence="1">The sequence shown here is derived from an EMBL/GenBank/DDBJ whole genome shotgun (WGS) entry which is preliminary data.</text>
</comment>
<evidence type="ECO:0000313" key="1">
    <source>
        <dbReference type="EMBL" id="KAJ9105246.1"/>
    </source>
</evidence>
<dbReference type="Proteomes" id="UP001227268">
    <property type="component" value="Unassembled WGS sequence"/>
</dbReference>
<organism evidence="1 2">
    <name type="scientific">Naganishia friedmannii</name>
    <dbReference type="NCBI Taxonomy" id="89922"/>
    <lineage>
        <taxon>Eukaryota</taxon>
        <taxon>Fungi</taxon>
        <taxon>Dikarya</taxon>
        <taxon>Basidiomycota</taxon>
        <taxon>Agaricomycotina</taxon>
        <taxon>Tremellomycetes</taxon>
        <taxon>Filobasidiales</taxon>
        <taxon>Filobasidiaceae</taxon>
        <taxon>Naganishia</taxon>
    </lineage>
</organism>
<name>A0ACC2W1I1_9TREE</name>
<protein>
    <submittedName>
        <fullName evidence="1">Uncharacterized protein</fullName>
    </submittedName>
</protein>
<accession>A0ACC2W1I1</accession>
<proteinExistence type="predicted"/>
<gene>
    <name evidence="1" type="ORF">QFC21_001612</name>
</gene>
<keyword evidence="2" id="KW-1185">Reference proteome</keyword>